<evidence type="ECO:0000313" key="2">
    <source>
        <dbReference type="EMBL" id="CAI8025521.1"/>
    </source>
</evidence>
<feature type="region of interest" description="Disordered" evidence="1">
    <location>
        <begin position="1"/>
        <end position="79"/>
    </location>
</feature>
<evidence type="ECO:0000313" key="3">
    <source>
        <dbReference type="Proteomes" id="UP001174909"/>
    </source>
</evidence>
<dbReference type="Proteomes" id="UP001174909">
    <property type="component" value="Unassembled WGS sequence"/>
</dbReference>
<reference evidence="2" key="1">
    <citation type="submission" date="2023-03" db="EMBL/GenBank/DDBJ databases">
        <authorList>
            <person name="Steffen K."/>
            <person name="Cardenas P."/>
        </authorList>
    </citation>
    <scope>NUCLEOTIDE SEQUENCE</scope>
</reference>
<feature type="compositionally biased region" description="Basic and acidic residues" evidence="1">
    <location>
        <begin position="1"/>
        <end position="10"/>
    </location>
</feature>
<sequence length="132" mass="15167">RLPVAADRRPGGGGRGYYRRGPPRRPRQQTQQQDSQGEDRSEGNEGEGDGEQVDRRRPRQPRRRGGNSGRRFNRRGPPRKSEVHVLFITHVFLLSDWVTVILNGPYLHSYSAYFAYTNSPHGKILFCLVLMH</sequence>
<proteinExistence type="predicted"/>
<feature type="non-terminal residue" evidence="2">
    <location>
        <position position="1"/>
    </location>
</feature>
<dbReference type="EMBL" id="CASHTH010002159">
    <property type="protein sequence ID" value="CAI8025521.1"/>
    <property type="molecule type" value="Genomic_DNA"/>
</dbReference>
<accession>A0AA35SBI6</accession>
<organism evidence="2 3">
    <name type="scientific">Geodia barretti</name>
    <name type="common">Barrett's horny sponge</name>
    <dbReference type="NCBI Taxonomy" id="519541"/>
    <lineage>
        <taxon>Eukaryota</taxon>
        <taxon>Metazoa</taxon>
        <taxon>Porifera</taxon>
        <taxon>Demospongiae</taxon>
        <taxon>Heteroscleromorpha</taxon>
        <taxon>Tetractinellida</taxon>
        <taxon>Astrophorina</taxon>
        <taxon>Geodiidae</taxon>
        <taxon>Geodia</taxon>
    </lineage>
</organism>
<feature type="compositionally biased region" description="Basic residues" evidence="1">
    <location>
        <begin position="56"/>
        <end position="78"/>
    </location>
</feature>
<dbReference type="AlphaFoldDB" id="A0AA35SBI6"/>
<gene>
    <name evidence="2" type="ORF">GBAR_LOCUS14740</name>
</gene>
<keyword evidence="3" id="KW-1185">Reference proteome</keyword>
<feature type="compositionally biased region" description="Basic residues" evidence="1">
    <location>
        <begin position="17"/>
        <end position="27"/>
    </location>
</feature>
<comment type="caution">
    <text evidence="2">The sequence shown here is derived from an EMBL/GenBank/DDBJ whole genome shotgun (WGS) entry which is preliminary data.</text>
</comment>
<protein>
    <submittedName>
        <fullName evidence="2">Uncharacterized protein</fullName>
    </submittedName>
</protein>
<evidence type="ECO:0000256" key="1">
    <source>
        <dbReference type="SAM" id="MobiDB-lite"/>
    </source>
</evidence>
<name>A0AA35SBI6_GEOBA</name>